<dbReference type="Proteomes" id="UP000187203">
    <property type="component" value="Unassembled WGS sequence"/>
</dbReference>
<dbReference type="PANTHER" id="PTHR31704">
    <property type="entry name" value="MYB/SANT-LIKE DNA-BINDING DOMAIN PROTEIN-RELATED"/>
    <property type="match status" value="1"/>
</dbReference>
<evidence type="ECO:0000313" key="3">
    <source>
        <dbReference type="Proteomes" id="UP000187203"/>
    </source>
</evidence>
<dbReference type="EMBL" id="AWUE01011994">
    <property type="protein sequence ID" value="OMP10168.1"/>
    <property type="molecule type" value="Genomic_DNA"/>
</dbReference>
<evidence type="ECO:0000313" key="2">
    <source>
        <dbReference type="EMBL" id="OMP10168.1"/>
    </source>
</evidence>
<feature type="region of interest" description="Disordered" evidence="1">
    <location>
        <begin position="106"/>
        <end position="135"/>
    </location>
</feature>
<name>A0A1R3KT08_9ROSI</name>
<dbReference type="STRING" id="93759.A0A1R3KT08"/>
<sequence length="220" mass="24420">MVHTRNSNEDDTNSIATKACWDDNLTRTFCELCVQEVGNGWCPRKKTIDATPEWWDLMIKERPDFKPFRKRGIDPELKDMLDCMFGDIVATGDQAWAPSSGVMLGGASTEDAAPGEGFGDSDENESEGAVNAKENVGENVELCDTMSSKRKSVSTIVFPTSPYGIGEAMDALRAMKKNMKSIKRMTTFFLTSNTVIWVSTIPPSYTSISWTWTMICLIIS</sequence>
<accession>A0A1R3KT08</accession>
<dbReference type="OrthoDB" id="1910266at2759"/>
<gene>
    <name evidence="2" type="ORF">COLO4_04748</name>
</gene>
<evidence type="ECO:0000256" key="1">
    <source>
        <dbReference type="SAM" id="MobiDB-lite"/>
    </source>
</evidence>
<organism evidence="2 3">
    <name type="scientific">Corchorus olitorius</name>
    <dbReference type="NCBI Taxonomy" id="93759"/>
    <lineage>
        <taxon>Eukaryota</taxon>
        <taxon>Viridiplantae</taxon>
        <taxon>Streptophyta</taxon>
        <taxon>Embryophyta</taxon>
        <taxon>Tracheophyta</taxon>
        <taxon>Spermatophyta</taxon>
        <taxon>Magnoliopsida</taxon>
        <taxon>eudicotyledons</taxon>
        <taxon>Gunneridae</taxon>
        <taxon>Pentapetalae</taxon>
        <taxon>rosids</taxon>
        <taxon>malvids</taxon>
        <taxon>Malvales</taxon>
        <taxon>Malvaceae</taxon>
        <taxon>Grewioideae</taxon>
        <taxon>Apeibeae</taxon>
        <taxon>Corchorus</taxon>
    </lineage>
</organism>
<keyword evidence="3" id="KW-1185">Reference proteome</keyword>
<reference evidence="3" key="1">
    <citation type="submission" date="2013-09" db="EMBL/GenBank/DDBJ databases">
        <title>Corchorus olitorius genome sequencing.</title>
        <authorList>
            <person name="Alam M."/>
            <person name="Haque M.S."/>
            <person name="Islam M.S."/>
            <person name="Emdad E.M."/>
            <person name="Islam M.M."/>
            <person name="Ahmed B."/>
            <person name="Halim A."/>
            <person name="Hossen Q.M.M."/>
            <person name="Hossain M.Z."/>
            <person name="Ahmed R."/>
            <person name="Khan M.M."/>
            <person name="Islam R."/>
            <person name="Rashid M.M."/>
            <person name="Khan S.A."/>
            <person name="Rahman M.S."/>
            <person name="Alam M."/>
            <person name="Yahiya A.S."/>
            <person name="Khan M.S."/>
            <person name="Azam M.S."/>
            <person name="Haque T."/>
            <person name="Lashkar M.Z.H."/>
            <person name="Akhand A.I."/>
            <person name="Morshed G."/>
            <person name="Roy S."/>
            <person name="Uddin K.S."/>
            <person name="Rabeya T."/>
            <person name="Hossain A.S."/>
            <person name="Chowdhury A."/>
            <person name="Snigdha A.R."/>
            <person name="Mortoza M.S."/>
            <person name="Matin S.A."/>
            <person name="Hoque S.M.E."/>
            <person name="Islam M.K."/>
            <person name="Roy D.K."/>
            <person name="Haider R."/>
            <person name="Moosa M.M."/>
            <person name="Elias S.M."/>
            <person name="Hasan A.M."/>
            <person name="Jahan S."/>
            <person name="Shafiuddin M."/>
            <person name="Mahmood N."/>
            <person name="Shommy N.S."/>
        </authorList>
    </citation>
    <scope>NUCLEOTIDE SEQUENCE [LARGE SCALE GENOMIC DNA]</scope>
    <source>
        <strain evidence="3">cv. O-4</strain>
    </source>
</reference>
<comment type="caution">
    <text evidence="2">The sequence shown here is derived from an EMBL/GenBank/DDBJ whole genome shotgun (WGS) entry which is preliminary data.</text>
</comment>
<evidence type="ECO:0008006" key="4">
    <source>
        <dbReference type="Google" id="ProtNLM"/>
    </source>
</evidence>
<dbReference type="AlphaFoldDB" id="A0A1R3KT08"/>
<proteinExistence type="predicted"/>
<dbReference type="PANTHER" id="PTHR31704:SF37">
    <property type="entry name" value="HEAT SHOCK PROTEIN"/>
    <property type="match status" value="1"/>
</dbReference>
<protein>
    <recommendedName>
        <fullName evidence="4">Myb/SANT-like domain-containing protein</fullName>
    </recommendedName>
</protein>